<keyword evidence="1" id="KW-0812">Transmembrane</keyword>
<feature type="transmembrane region" description="Helical" evidence="1">
    <location>
        <begin position="311"/>
        <end position="331"/>
    </location>
</feature>
<organism evidence="2 3">
    <name type="scientific">Melghiribacillus thermohalophilus</name>
    <dbReference type="NCBI Taxonomy" id="1324956"/>
    <lineage>
        <taxon>Bacteria</taxon>
        <taxon>Bacillati</taxon>
        <taxon>Bacillota</taxon>
        <taxon>Bacilli</taxon>
        <taxon>Bacillales</taxon>
        <taxon>Bacillaceae</taxon>
        <taxon>Melghiribacillus</taxon>
    </lineage>
</organism>
<feature type="transmembrane region" description="Helical" evidence="1">
    <location>
        <begin position="204"/>
        <end position="222"/>
    </location>
</feature>
<reference evidence="2 3" key="1">
    <citation type="submission" date="2019-03" db="EMBL/GenBank/DDBJ databases">
        <title>Genomic Encyclopedia of Type Strains, Phase IV (KMG-IV): sequencing the most valuable type-strain genomes for metagenomic binning, comparative biology and taxonomic classification.</title>
        <authorList>
            <person name="Goeker M."/>
        </authorList>
    </citation>
    <scope>NUCLEOTIDE SEQUENCE [LARGE SCALE GENOMIC DNA]</scope>
    <source>
        <strain evidence="2 3">DSM 25894</strain>
    </source>
</reference>
<sequence>MSIALQNQQKSIFNFISVSWIIFIIGSYVGYVYTNVYNPVVLFTFAVFAFCGLRLFFTNVTYDYFILFFTGYHIISGIAYNNLYDFLSLTIYSILLLFMYLIVEYLKYNAITYVSYIIMIINNINFLIIMFSPVSKTRVKYIFNLAIEINSVEFLRFSVTALVALISFIFALHLKPQQIFLKIFKFSTLATSLYIIFFSGKLSILGSFIIVLISSFIIFKVIKNKILQKIITVLIIAITFSSSFFMEFIISKSSEYGLNYRLIFSGREEIWIDYINYYKNLSVVNQLIGVSYVRNINNIGGFLQVHPHNQYLTILIGTGAIGFFLYTFLFYKAYKATLISNDRRGFMLILAINLYGLTDDYVFLTVSCINAFYIIYYFSIHKMIKKVGTTKGG</sequence>
<dbReference type="RefSeq" id="WP_132370815.1">
    <property type="nucleotide sequence ID" value="NZ_SMAN01000002.1"/>
</dbReference>
<evidence type="ECO:0000313" key="2">
    <source>
        <dbReference type="EMBL" id="TCT26459.1"/>
    </source>
</evidence>
<gene>
    <name evidence="2" type="ORF">EDD68_102161</name>
</gene>
<keyword evidence="3" id="KW-1185">Reference proteome</keyword>
<dbReference type="Proteomes" id="UP000294650">
    <property type="component" value="Unassembled WGS sequence"/>
</dbReference>
<feature type="transmembrane region" description="Helical" evidence="1">
    <location>
        <begin position="64"/>
        <end position="80"/>
    </location>
</feature>
<comment type="caution">
    <text evidence="2">The sequence shown here is derived from an EMBL/GenBank/DDBJ whole genome shotgun (WGS) entry which is preliminary data.</text>
</comment>
<keyword evidence="1" id="KW-1133">Transmembrane helix</keyword>
<evidence type="ECO:0000256" key="1">
    <source>
        <dbReference type="SAM" id="Phobius"/>
    </source>
</evidence>
<dbReference type="EMBL" id="SMAN01000002">
    <property type="protein sequence ID" value="TCT26459.1"/>
    <property type="molecule type" value="Genomic_DNA"/>
</dbReference>
<evidence type="ECO:0008006" key="4">
    <source>
        <dbReference type="Google" id="ProtNLM"/>
    </source>
</evidence>
<keyword evidence="1" id="KW-0472">Membrane</keyword>
<dbReference type="AlphaFoldDB" id="A0A4R3NAZ6"/>
<proteinExistence type="predicted"/>
<name>A0A4R3NAZ6_9BACI</name>
<feature type="transmembrane region" description="Helical" evidence="1">
    <location>
        <begin position="86"/>
        <end position="106"/>
    </location>
</feature>
<feature type="transmembrane region" description="Helical" evidence="1">
    <location>
        <begin position="229"/>
        <end position="250"/>
    </location>
</feature>
<feature type="transmembrane region" description="Helical" evidence="1">
    <location>
        <begin position="361"/>
        <end position="378"/>
    </location>
</feature>
<feature type="transmembrane region" description="Helical" evidence="1">
    <location>
        <begin position="12"/>
        <end position="33"/>
    </location>
</feature>
<feature type="transmembrane region" description="Helical" evidence="1">
    <location>
        <begin position="113"/>
        <end position="134"/>
    </location>
</feature>
<evidence type="ECO:0000313" key="3">
    <source>
        <dbReference type="Proteomes" id="UP000294650"/>
    </source>
</evidence>
<feature type="transmembrane region" description="Helical" evidence="1">
    <location>
        <begin position="39"/>
        <end position="57"/>
    </location>
</feature>
<feature type="transmembrane region" description="Helical" evidence="1">
    <location>
        <begin position="179"/>
        <end position="198"/>
    </location>
</feature>
<accession>A0A4R3NAZ6</accession>
<protein>
    <recommendedName>
        <fullName evidence="4">O-antigen ligase</fullName>
    </recommendedName>
</protein>
<feature type="transmembrane region" description="Helical" evidence="1">
    <location>
        <begin position="154"/>
        <end position="172"/>
    </location>
</feature>